<comment type="caution">
    <text evidence="3">The sequence shown here is derived from an EMBL/GenBank/DDBJ whole genome shotgun (WGS) entry which is preliminary data.</text>
</comment>
<keyword evidence="2" id="KW-0472">Membrane</keyword>
<organism evidence="3 4">
    <name type="scientific">Tetraparma gracilis</name>
    <dbReference type="NCBI Taxonomy" id="2962635"/>
    <lineage>
        <taxon>Eukaryota</taxon>
        <taxon>Sar</taxon>
        <taxon>Stramenopiles</taxon>
        <taxon>Ochrophyta</taxon>
        <taxon>Bolidophyceae</taxon>
        <taxon>Parmales</taxon>
        <taxon>Triparmaceae</taxon>
        <taxon>Tetraparma</taxon>
    </lineage>
</organism>
<feature type="transmembrane region" description="Helical" evidence="2">
    <location>
        <begin position="174"/>
        <end position="194"/>
    </location>
</feature>
<sequence>MSNSSFHPSPINGTCPPTYFLSTLTNQSGYSSSSCFQCPPGHFESSVPMPPSIVPGLGDVEGNYCFPHMICASDEMLEGDGLIPCSCEECSLIWSVGVTFISLFSFVMTSVYVHRQSSNRASLLQLKVLANFLQVSQLTTLISLPLPSIVDITLPWSMPHGSFACILNAMAIEWNYRTSFYVFLYLPLFIFYRLNSARHRFTPGSVRHVDISQQLVVLVLLWYSPVLVHASGMISCFQMDMGWGASENRLIADPAVACSDAGGIGGWSFGTTVDNLHVGGVLLFVGFGLPRFIYNKCQSLKKQNDLSADSDISCIFELYRPSVPHFEAVVLLRKLFLLLTSVSHVIKDPLMQTGLSLAINVGYTVVVLKVRPLVFHPSTKVKNANLFQLTEIAACIAAVLNNVLVMVIAMKLDGDPSSALEEVLTCEAANEAAEEGEAGTTVEALGTCFAAVNIAFVVFVLYSWDIDRKAFDGKGIAKVGVEEEQAEDVANEPGDNHGNNTSGGISSQYSNLRAARRGSVSAEMNADVVVLEAEWSSLVKVINSFEEGSERLKDEVKEELPYVHSKVLSFVRRGLHEDGLTQRAADEYEVIVERVNTELAALGGSPVVSAKYSSCLEIALKGEMWNVARWLIETCGRRLTMDELAAMGAGTARFFEASVNIHYNFSIPPGFLKELFETGGRAQILPSEVDDFALITLCGVDKGFRKGTPWLVGAEGSGGDMGGWRGVTLEDGRVVSIDWSHQRLRGELNPIVRFLTKLRKLDVNMNSISGGIPAEIGECRELQELNASFNKMTGELPMCLLEIGTLTSLNLKENIIALPNYTDSHVWDTPEKLDKLKRHLRGLQGAATGGGEIPIVQPEVAQ</sequence>
<protein>
    <submittedName>
        <fullName evidence="3">Uncharacterized protein</fullName>
    </submittedName>
</protein>
<proteinExistence type="predicted"/>
<accession>A0ABQ6MSS9</accession>
<evidence type="ECO:0000256" key="2">
    <source>
        <dbReference type="SAM" id="Phobius"/>
    </source>
</evidence>
<feature type="compositionally biased region" description="Polar residues" evidence="1">
    <location>
        <begin position="497"/>
        <end position="507"/>
    </location>
</feature>
<feature type="transmembrane region" description="Helical" evidence="2">
    <location>
        <begin position="215"/>
        <end position="234"/>
    </location>
</feature>
<keyword evidence="2" id="KW-1133">Transmembrane helix</keyword>
<dbReference type="Pfam" id="PF00560">
    <property type="entry name" value="LRR_1"/>
    <property type="match status" value="1"/>
</dbReference>
<dbReference type="SUPFAM" id="SSF52058">
    <property type="entry name" value="L domain-like"/>
    <property type="match status" value="1"/>
</dbReference>
<name>A0ABQ6MSS9_9STRA</name>
<dbReference type="InterPro" id="IPR001611">
    <property type="entry name" value="Leu-rich_rpt"/>
</dbReference>
<gene>
    <name evidence="3" type="ORF">TeGR_g11405</name>
</gene>
<dbReference type="EMBL" id="BRYB01001703">
    <property type="protein sequence ID" value="GMI31651.1"/>
    <property type="molecule type" value="Genomic_DNA"/>
</dbReference>
<evidence type="ECO:0000313" key="3">
    <source>
        <dbReference type="EMBL" id="GMI31651.1"/>
    </source>
</evidence>
<dbReference type="Proteomes" id="UP001165060">
    <property type="component" value="Unassembled WGS sequence"/>
</dbReference>
<keyword evidence="4" id="KW-1185">Reference proteome</keyword>
<dbReference type="InterPro" id="IPR032675">
    <property type="entry name" value="LRR_dom_sf"/>
</dbReference>
<feature type="region of interest" description="Disordered" evidence="1">
    <location>
        <begin position="484"/>
        <end position="507"/>
    </location>
</feature>
<keyword evidence="2" id="KW-0812">Transmembrane</keyword>
<dbReference type="PANTHER" id="PTHR48009">
    <property type="entry name" value="LEUCINE-RICH REPEAT (LRR) FAMILY PROTEIN"/>
    <property type="match status" value="1"/>
</dbReference>
<feature type="transmembrane region" description="Helical" evidence="2">
    <location>
        <begin position="444"/>
        <end position="464"/>
    </location>
</feature>
<evidence type="ECO:0000313" key="4">
    <source>
        <dbReference type="Proteomes" id="UP001165060"/>
    </source>
</evidence>
<feature type="transmembrane region" description="Helical" evidence="2">
    <location>
        <begin position="386"/>
        <end position="410"/>
    </location>
</feature>
<feature type="transmembrane region" description="Helical" evidence="2">
    <location>
        <begin position="276"/>
        <end position="294"/>
    </location>
</feature>
<dbReference type="Gene3D" id="3.80.10.10">
    <property type="entry name" value="Ribonuclease Inhibitor"/>
    <property type="match status" value="1"/>
</dbReference>
<feature type="transmembrane region" description="Helical" evidence="2">
    <location>
        <begin position="135"/>
        <end position="154"/>
    </location>
</feature>
<dbReference type="PANTHER" id="PTHR48009:SF16">
    <property type="entry name" value="LEUCINE-RICH REPEAT-CONTAINING N-TERMINAL PLANT-TYPE DOMAIN-CONTAINING PROTEIN"/>
    <property type="match status" value="1"/>
</dbReference>
<evidence type="ECO:0000256" key="1">
    <source>
        <dbReference type="SAM" id="MobiDB-lite"/>
    </source>
</evidence>
<reference evidence="3 4" key="1">
    <citation type="journal article" date="2023" name="Commun. Biol.">
        <title>Genome analysis of Parmales, the sister group of diatoms, reveals the evolutionary specialization of diatoms from phago-mixotrophs to photoautotrophs.</title>
        <authorList>
            <person name="Ban H."/>
            <person name="Sato S."/>
            <person name="Yoshikawa S."/>
            <person name="Yamada K."/>
            <person name="Nakamura Y."/>
            <person name="Ichinomiya M."/>
            <person name="Sato N."/>
            <person name="Blanc-Mathieu R."/>
            <person name="Endo H."/>
            <person name="Kuwata A."/>
            <person name="Ogata H."/>
        </authorList>
    </citation>
    <scope>NUCLEOTIDE SEQUENCE [LARGE SCALE GENOMIC DNA]</scope>
</reference>
<dbReference type="InterPro" id="IPR053213">
    <property type="entry name" value="RLP29"/>
</dbReference>
<feature type="transmembrane region" description="Helical" evidence="2">
    <location>
        <begin position="92"/>
        <end position="114"/>
    </location>
</feature>